<sequence>MYQTDLRETQWQYIQKVLHIQERKRKHDLADSSSNCDKSEQRCIKDFRGCVKAEFFSMSFVYFILYQFDKIICIYLQICPFKDILPD</sequence>
<organism evidence="1">
    <name type="scientific">termite gut metagenome</name>
    <dbReference type="NCBI Taxonomy" id="433724"/>
    <lineage>
        <taxon>unclassified sequences</taxon>
        <taxon>metagenomes</taxon>
        <taxon>organismal metagenomes</taxon>
    </lineage>
</organism>
<dbReference type="EMBL" id="SNRY01001328">
    <property type="protein sequence ID" value="KAA6331761.1"/>
    <property type="molecule type" value="Genomic_DNA"/>
</dbReference>
<protein>
    <submittedName>
        <fullName evidence="1">Uncharacterized protein</fullName>
    </submittedName>
</protein>
<accession>A0A5J4RFU6</accession>
<name>A0A5J4RFU6_9ZZZZ</name>
<proteinExistence type="predicted"/>
<gene>
    <name evidence="1" type="ORF">EZS27_019659</name>
</gene>
<evidence type="ECO:0000313" key="1">
    <source>
        <dbReference type="EMBL" id="KAA6331761.1"/>
    </source>
</evidence>
<reference evidence="1" key="1">
    <citation type="submission" date="2019-03" db="EMBL/GenBank/DDBJ databases">
        <title>Single cell metagenomics reveals metabolic interactions within the superorganism composed of flagellate Streblomastix strix and complex community of Bacteroidetes bacteria on its surface.</title>
        <authorList>
            <person name="Treitli S.C."/>
            <person name="Kolisko M."/>
            <person name="Husnik F."/>
            <person name="Keeling P."/>
            <person name="Hampl V."/>
        </authorList>
    </citation>
    <scope>NUCLEOTIDE SEQUENCE</scope>
    <source>
        <strain evidence="1">STM</strain>
    </source>
</reference>
<comment type="caution">
    <text evidence="1">The sequence shown here is derived from an EMBL/GenBank/DDBJ whole genome shotgun (WGS) entry which is preliminary data.</text>
</comment>
<dbReference type="AlphaFoldDB" id="A0A5J4RFU6"/>